<dbReference type="InterPro" id="IPR029063">
    <property type="entry name" value="SAM-dependent_MTases_sf"/>
</dbReference>
<name>A0A412GHC9_9BACT</name>
<organism evidence="3 4">
    <name type="scientific">Phocaeicola coprocola</name>
    <dbReference type="NCBI Taxonomy" id="310298"/>
    <lineage>
        <taxon>Bacteria</taxon>
        <taxon>Pseudomonadati</taxon>
        <taxon>Bacteroidota</taxon>
        <taxon>Bacteroidia</taxon>
        <taxon>Bacteroidales</taxon>
        <taxon>Bacteroidaceae</taxon>
        <taxon>Phocaeicola</taxon>
    </lineage>
</organism>
<dbReference type="EMBL" id="QRUU01000046">
    <property type="protein sequence ID" value="RGR94242.1"/>
    <property type="molecule type" value="Genomic_DNA"/>
</dbReference>
<feature type="domain" description="PG-1098 ferredoxin-like" evidence="2">
    <location>
        <begin position="284"/>
        <end position="326"/>
    </location>
</feature>
<protein>
    <submittedName>
        <fullName evidence="3">SAM-dependent methyltransferase</fullName>
    </submittedName>
</protein>
<dbReference type="Pfam" id="PF18096">
    <property type="entry name" value="Thump_like"/>
    <property type="match status" value="1"/>
</dbReference>
<sequence length="406" mass="45371">MKEISPETSCFICKNRHEDVRQLALQASKYPDVNMAEAVVQIAGWQIAEKKIPLWAQTEGVRYPQHLSMEQCSSEVTARYKASLVKGDGFADLTAGLGVDFSFIARNFNQADYVERQEVLCELAQHNFPLLGLNHVRIHQADGTEFLKTMKPVDCLFLDPARRDSNGGKTVLIADCEPDVCALEDLLVERAHTVMIKLSPMLDMASALNELKYVSEIHIVAVNNECKELIIILDKGKNEGKCIDNEVVISCEQVVNNFVHQHLDFTISEEKKAVCTLAEKVESYLYEPGAALLKAGAYRILSERYGVKKLHANSHLYTSDVEVNFPGRCFRVLAVSGFGKKELKSFLQGVEKVNLTVRNFPSTVAELRKKLKLKEGGDVYLFATTLANGDKVLIKCEKLNSEKNIS</sequence>
<evidence type="ECO:0000313" key="4">
    <source>
        <dbReference type="Proteomes" id="UP000285864"/>
    </source>
</evidence>
<dbReference type="RefSeq" id="WP_118484883.1">
    <property type="nucleotide sequence ID" value="NZ_CAUELD010000014.1"/>
</dbReference>
<keyword evidence="3" id="KW-0808">Transferase</keyword>
<dbReference type="InterPro" id="IPR041497">
    <property type="entry name" value="Thump-like"/>
</dbReference>
<dbReference type="SUPFAM" id="SSF53335">
    <property type="entry name" value="S-adenosyl-L-methionine-dependent methyltransferases"/>
    <property type="match status" value="1"/>
</dbReference>
<evidence type="ECO:0000259" key="1">
    <source>
        <dbReference type="Pfam" id="PF18096"/>
    </source>
</evidence>
<dbReference type="AlphaFoldDB" id="A0A412GHC9"/>
<dbReference type="InterPro" id="IPR054168">
    <property type="entry name" value="PG_1098_Fer"/>
</dbReference>
<reference evidence="3 4" key="1">
    <citation type="submission" date="2018-08" db="EMBL/GenBank/DDBJ databases">
        <title>A genome reference for cultivated species of the human gut microbiota.</title>
        <authorList>
            <person name="Zou Y."/>
            <person name="Xue W."/>
            <person name="Luo G."/>
        </authorList>
    </citation>
    <scope>NUCLEOTIDE SEQUENCE [LARGE SCALE GENOMIC DNA]</scope>
    <source>
        <strain evidence="3 4">AF24-2</strain>
    </source>
</reference>
<dbReference type="Proteomes" id="UP000285864">
    <property type="component" value="Unassembled WGS sequence"/>
</dbReference>
<accession>A0A412GHC9</accession>
<keyword evidence="4" id="KW-1185">Reference proteome</keyword>
<proteinExistence type="predicted"/>
<dbReference type="Pfam" id="PF22013">
    <property type="entry name" value="PG_1098_Fer"/>
    <property type="match status" value="1"/>
</dbReference>
<gene>
    <name evidence="3" type="ORF">DWY20_10425</name>
</gene>
<keyword evidence="3" id="KW-0489">Methyltransferase</keyword>
<evidence type="ECO:0000259" key="2">
    <source>
        <dbReference type="Pfam" id="PF22013"/>
    </source>
</evidence>
<comment type="caution">
    <text evidence="3">The sequence shown here is derived from an EMBL/GenBank/DDBJ whole genome shotgun (WGS) entry which is preliminary data.</text>
</comment>
<feature type="domain" description="THUMP-like" evidence="1">
    <location>
        <begin position="327"/>
        <end position="398"/>
    </location>
</feature>
<dbReference type="Gene3D" id="3.40.50.150">
    <property type="entry name" value="Vaccinia Virus protein VP39"/>
    <property type="match status" value="1"/>
</dbReference>
<dbReference type="GO" id="GO:0032259">
    <property type="term" value="P:methylation"/>
    <property type="evidence" value="ECO:0007669"/>
    <property type="project" value="UniProtKB-KW"/>
</dbReference>
<evidence type="ECO:0000313" key="3">
    <source>
        <dbReference type="EMBL" id="RGR94242.1"/>
    </source>
</evidence>
<dbReference type="GO" id="GO:0008168">
    <property type="term" value="F:methyltransferase activity"/>
    <property type="evidence" value="ECO:0007669"/>
    <property type="project" value="UniProtKB-KW"/>
</dbReference>
<dbReference type="Gene3D" id="1.10.10.1110">
    <property type="entry name" value="Methyltransferase PG1098, N-terminal domain"/>
    <property type="match status" value="1"/>
</dbReference>